<dbReference type="RefSeq" id="WP_068960890.1">
    <property type="nucleotide sequence ID" value="NZ_CAJTAP010000013.1"/>
</dbReference>
<protein>
    <submittedName>
        <fullName evidence="1">Uncharacterized protein</fullName>
    </submittedName>
</protein>
<reference evidence="2" key="1">
    <citation type="submission" date="2016-04" db="EMBL/GenBank/DDBJ databases">
        <title>Complete Genome Sequences of Twelve Strains of a Stable Defined Moderately Diverse Mouse Microbiota 2 (sDMDMm2).</title>
        <authorList>
            <person name="Uchimura Y."/>
            <person name="Wyss M."/>
            <person name="Brugiroux S."/>
            <person name="Limenitakis J.P."/>
            <person name="Stecher B."/>
            <person name="McCoy K.D."/>
            <person name="Macpherson A.J."/>
        </authorList>
    </citation>
    <scope>NUCLEOTIDE SEQUENCE [LARGE SCALE GENOMIC DNA]</scope>
    <source>
        <strain evidence="2">YL27</strain>
    </source>
</reference>
<organism evidence="1 2">
    <name type="scientific">Muribaculum intestinale</name>
    <dbReference type="NCBI Taxonomy" id="1796646"/>
    <lineage>
        <taxon>Bacteria</taxon>
        <taxon>Pseudomonadati</taxon>
        <taxon>Bacteroidota</taxon>
        <taxon>Bacteroidia</taxon>
        <taxon>Bacteroidales</taxon>
        <taxon>Muribaculaceae</taxon>
        <taxon>Muribaculum</taxon>
    </lineage>
</organism>
<sequence>MGALNIHNEELIYAVFDKVTIKNEISPCLLKRKSGCSGYETKKWLIDIIYVILYKLKNSCKWNFPPAISPILAKNA</sequence>
<name>A0A1B1S9W0_9BACT</name>
<keyword evidence="2" id="KW-1185">Reference proteome</keyword>
<dbReference type="EMBL" id="CP015402">
    <property type="protein sequence ID" value="ANU63580.1"/>
    <property type="molecule type" value="Genomic_DNA"/>
</dbReference>
<gene>
    <name evidence="1" type="ORF">A4V02_07470</name>
</gene>
<dbReference type="Proteomes" id="UP000186351">
    <property type="component" value="Chromosome"/>
</dbReference>
<proteinExistence type="predicted"/>
<dbReference type="AlphaFoldDB" id="A0A1B1S9W0"/>
<evidence type="ECO:0000313" key="2">
    <source>
        <dbReference type="Proteomes" id="UP000186351"/>
    </source>
</evidence>
<dbReference type="KEGG" id="pary:A4V02_07470"/>
<accession>A0A1Z2XIU2</accession>
<accession>A0A1B1S9W0</accession>
<evidence type="ECO:0000313" key="1">
    <source>
        <dbReference type="EMBL" id="ANU63580.1"/>
    </source>
</evidence>
<dbReference type="STRING" id="1796646.A4V02_07470"/>